<dbReference type="PANTHER" id="PTHR34478:SF1">
    <property type="entry name" value="PROTEIN LEMA"/>
    <property type="match status" value="1"/>
</dbReference>
<keyword evidence="8" id="KW-1185">Reference proteome</keyword>
<comment type="similarity">
    <text evidence="2">Belongs to the LemA family.</text>
</comment>
<proteinExistence type="inferred from homology"/>
<accession>A0A0X8GZ27</accession>
<dbReference type="SUPFAM" id="SSF140478">
    <property type="entry name" value="LemA-like"/>
    <property type="match status" value="1"/>
</dbReference>
<reference evidence="7 8" key="1">
    <citation type="submission" date="2015-10" db="EMBL/GenBank/DDBJ databases">
        <title>Erysipelothrix larvae sp. LV19 isolated from the larval gut of the rhinoceros beetle, Trypoxylus dichotomus.</title>
        <authorList>
            <person name="Lim S."/>
            <person name="Kim B.-C."/>
        </authorList>
    </citation>
    <scope>NUCLEOTIDE SEQUENCE [LARGE SCALE GENOMIC DNA]</scope>
    <source>
        <strain evidence="7 8">LV19</strain>
    </source>
</reference>
<dbReference type="PANTHER" id="PTHR34478">
    <property type="entry name" value="PROTEIN LEMA"/>
    <property type="match status" value="1"/>
</dbReference>
<keyword evidence="4 6" id="KW-1133">Transmembrane helix</keyword>
<dbReference type="Pfam" id="PF04011">
    <property type="entry name" value="LemA"/>
    <property type="match status" value="1"/>
</dbReference>
<feature type="transmembrane region" description="Helical" evidence="6">
    <location>
        <begin position="6"/>
        <end position="25"/>
    </location>
</feature>
<evidence type="ECO:0000256" key="1">
    <source>
        <dbReference type="ARBA" id="ARBA00004167"/>
    </source>
</evidence>
<evidence type="ECO:0000256" key="6">
    <source>
        <dbReference type="SAM" id="Phobius"/>
    </source>
</evidence>
<name>A0A0X8GZ27_9FIRM</name>
<dbReference type="InterPro" id="IPR007156">
    <property type="entry name" value="MamQ_LemA"/>
</dbReference>
<comment type="subcellular location">
    <subcellularLocation>
        <location evidence="1">Membrane</location>
        <topology evidence="1">Single-pass membrane protein</topology>
    </subcellularLocation>
</comment>
<dbReference type="RefSeq" id="WP_067631485.1">
    <property type="nucleotide sequence ID" value="NZ_CP013213.1"/>
</dbReference>
<organism evidence="7 8">
    <name type="scientific">Erysipelothrix larvae</name>
    <dbReference type="NCBI Taxonomy" id="1514105"/>
    <lineage>
        <taxon>Bacteria</taxon>
        <taxon>Bacillati</taxon>
        <taxon>Bacillota</taxon>
        <taxon>Erysipelotrichia</taxon>
        <taxon>Erysipelotrichales</taxon>
        <taxon>Erysipelotrichaceae</taxon>
        <taxon>Erysipelothrix</taxon>
    </lineage>
</organism>
<dbReference type="Proteomes" id="UP000063781">
    <property type="component" value="Chromosome"/>
</dbReference>
<evidence type="ECO:0008006" key="9">
    <source>
        <dbReference type="Google" id="ProtNLM"/>
    </source>
</evidence>
<sequence>MGWLYIVIPLGILSIYIISVFNQIVRYDAKILESFSNIDVALSKRYHVLTQLFDVAKGYAKYERETILDIISLRKGSNLEEKAQAEGQLNHGFERIVALAETYPDLKADRLFKNLQDAAKDAEEHLQAARRLYNSNVTLYNQRIKTFPGLLIASNMKTTHYDLYKAPEFETHNVNLNL</sequence>
<keyword evidence="3 6" id="KW-0812">Transmembrane</keyword>
<dbReference type="AlphaFoldDB" id="A0A0X8GZ27"/>
<dbReference type="KEGG" id="erl:AOC36_03475"/>
<dbReference type="Gene3D" id="1.20.1440.20">
    <property type="entry name" value="LemA-like domain"/>
    <property type="match status" value="1"/>
</dbReference>
<dbReference type="GO" id="GO:0016020">
    <property type="term" value="C:membrane"/>
    <property type="evidence" value="ECO:0007669"/>
    <property type="project" value="UniProtKB-SubCell"/>
</dbReference>
<evidence type="ECO:0000256" key="4">
    <source>
        <dbReference type="ARBA" id="ARBA00022989"/>
    </source>
</evidence>
<evidence type="ECO:0000256" key="5">
    <source>
        <dbReference type="ARBA" id="ARBA00023136"/>
    </source>
</evidence>
<dbReference type="EMBL" id="CP013213">
    <property type="protein sequence ID" value="AMC93069.1"/>
    <property type="molecule type" value="Genomic_DNA"/>
</dbReference>
<protein>
    <recommendedName>
        <fullName evidence="9">LemA family protein</fullName>
    </recommendedName>
</protein>
<evidence type="ECO:0000313" key="8">
    <source>
        <dbReference type="Proteomes" id="UP000063781"/>
    </source>
</evidence>
<keyword evidence="5 6" id="KW-0472">Membrane</keyword>
<evidence type="ECO:0000256" key="3">
    <source>
        <dbReference type="ARBA" id="ARBA00022692"/>
    </source>
</evidence>
<dbReference type="OrthoDB" id="9804152at2"/>
<dbReference type="STRING" id="1514105.AOC36_03475"/>
<dbReference type="InterPro" id="IPR023353">
    <property type="entry name" value="LemA-like_dom_sf"/>
</dbReference>
<gene>
    <name evidence="7" type="ORF">AOC36_03475</name>
</gene>
<evidence type="ECO:0000256" key="2">
    <source>
        <dbReference type="ARBA" id="ARBA00008854"/>
    </source>
</evidence>
<evidence type="ECO:0000313" key="7">
    <source>
        <dbReference type="EMBL" id="AMC93069.1"/>
    </source>
</evidence>